<dbReference type="InterPro" id="IPR018584">
    <property type="entry name" value="GT87"/>
</dbReference>
<feature type="transmembrane region" description="Helical" evidence="8">
    <location>
        <begin position="293"/>
        <end position="312"/>
    </location>
</feature>
<keyword evidence="3 9" id="KW-0808">Transferase</keyword>
<keyword evidence="2" id="KW-1003">Cell membrane</keyword>
<evidence type="ECO:0000256" key="6">
    <source>
        <dbReference type="ARBA" id="ARBA00023136"/>
    </source>
</evidence>
<gene>
    <name evidence="9" type="ORF">SAMN04488543_1440</name>
</gene>
<keyword evidence="6 8" id="KW-0472">Membrane</keyword>
<dbReference type="GO" id="GO:0016758">
    <property type="term" value="F:hexosyltransferase activity"/>
    <property type="evidence" value="ECO:0007669"/>
    <property type="project" value="InterPro"/>
</dbReference>
<evidence type="ECO:0000256" key="1">
    <source>
        <dbReference type="ARBA" id="ARBA00004651"/>
    </source>
</evidence>
<feature type="transmembrane region" description="Helical" evidence="8">
    <location>
        <begin position="202"/>
        <end position="222"/>
    </location>
</feature>
<keyword evidence="9" id="KW-0328">Glycosyltransferase</keyword>
<feature type="transmembrane region" description="Helical" evidence="8">
    <location>
        <begin position="366"/>
        <end position="388"/>
    </location>
</feature>
<name>A0A1H1QYJ9_9ACTN</name>
<protein>
    <submittedName>
        <fullName evidence="9">Alpha-1,2-mannosyltransferase</fullName>
    </submittedName>
</protein>
<feature type="transmembrane region" description="Helical" evidence="8">
    <location>
        <begin position="77"/>
        <end position="102"/>
    </location>
</feature>
<feature type="transmembrane region" description="Helical" evidence="8">
    <location>
        <begin position="333"/>
        <end position="354"/>
    </location>
</feature>
<evidence type="ECO:0000313" key="9">
    <source>
        <dbReference type="EMBL" id="SDS28621.1"/>
    </source>
</evidence>
<comment type="similarity">
    <text evidence="7">Belongs to the glycosyltransferase 87 family.</text>
</comment>
<feature type="transmembrane region" description="Helical" evidence="8">
    <location>
        <begin position="7"/>
        <end position="29"/>
    </location>
</feature>
<feature type="transmembrane region" description="Helical" evidence="8">
    <location>
        <begin position="266"/>
        <end position="287"/>
    </location>
</feature>
<evidence type="ECO:0000256" key="2">
    <source>
        <dbReference type="ARBA" id="ARBA00022475"/>
    </source>
</evidence>
<dbReference type="Proteomes" id="UP000199092">
    <property type="component" value="Chromosome I"/>
</dbReference>
<keyword evidence="10" id="KW-1185">Reference proteome</keyword>
<evidence type="ECO:0000256" key="4">
    <source>
        <dbReference type="ARBA" id="ARBA00022692"/>
    </source>
</evidence>
<accession>A0A1H1QYJ9</accession>
<dbReference type="AlphaFoldDB" id="A0A1H1QYJ9"/>
<dbReference type="EMBL" id="LT629749">
    <property type="protein sequence ID" value="SDS28621.1"/>
    <property type="molecule type" value="Genomic_DNA"/>
</dbReference>
<proteinExistence type="inferred from homology"/>
<dbReference type="GO" id="GO:0005886">
    <property type="term" value="C:plasma membrane"/>
    <property type="evidence" value="ECO:0007669"/>
    <property type="project" value="UniProtKB-SubCell"/>
</dbReference>
<feature type="transmembrane region" description="Helical" evidence="8">
    <location>
        <begin position="176"/>
        <end position="196"/>
    </location>
</feature>
<comment type="subcellular location">
    <subcellularLocation>
        <location evidence="1">Cell membrane</location>
        <topology evidence="1">Multi-pass membrane protein</topology>
    </subcellularLocation>
</comment>
<dbReference type="STRING" id="546871.SAMN04488543_1440"/>
<feature type="transmembrane region" description="Helical" evidence="8">
    <location>
        <begin position="114"/>
        <end position="131"/>
    </location>
</feature>
<keyword evidence="5 8" id="KW-1133">Transmembrane helix</keyword>
<evidence type="ECO:0000256" key="7">
    <source>
        <dbReference type="ARBA" id="ARBA00024033"/>
    </source>
</evidence>
<evidence type="ECO:0000256" key="3">
    <source>
        <dbReference type="ARBA" id="ARBA00022679"/>
    </source>
</evidence>
<evidence type="ECO:0000256" key="8">
    <source>
        <dbReference type="SAM" id="Phobius"/>
    </source>
</evidence>
<keyword evidence="4 8" id="KW-0812">Transmembrane</keyword>
<reference evidence="9 10" key="1">
    <citation type="submission" date="2016-10" db="EMBL/GenBank/DDBJ databases">
        <authorList>
            <person name="de Groot N.N."/>
        </authorList>
    </citation>
    <scope>NUCLEOTIDE SEQUENCE [LARGE SCALE GENOMIC DNA]</scope>
    <source>
        <strain evidence="9 10">DSM 21741</strain>
    </source>
</reference>
<dbReference type="Pfam" id="PF09594">
    <property type="entry name" value="GT87"/>
    <property type="match status" value="1"/>
</dbReference>
<dbReference type="OrthoDB" id="9774600at2"/>
<organism evidence="9 10">
    <name type="scientific">Friedmanniella luteola</name>
    <dbReference type="NCBI Taxonomy" id="546871"/>
    <lineage>
        <taxon>Bacteria</taxon>
        <taxon>Bacillati</taxon>
        <taxon>Actinomycetota</taxon>
        <taxon>Actinomycetes</taxon>
        <taxon>Propionibacteriales</taxon>
        <taxon>Nocardioidaceae</taxon>
        <taxon>Friedmanniella</taxon>
    </lineage>
</organism>
<evidence type="ECO:0000313" key="10">
    <source>
        <dbReference type="Proteomes" id="UP000199092"/>
    </source>
</evidence>
<evidence type="ECO:0000256" key="5">
    <source>
        <dbReference type="ARBA" id="ARBA00022989"/>
    </source>
</evidence>
<dbReference type="RefSeq" id="WP_091411512.1">
    <property type="nucleotide sequence ID" value="NZ_LT629749.1"/>
</dbReference>
<sequence length="406" mass="44268">MTRARRLGRLLVEVLPPFVAALLLLPWVISYGRAWPWQPSTIDLQVYVYAVRDMLAGLNIFETTTPFWNLYFIYPPIAAVLMVPLAFGPYAFWQVVWTLALVGAQQTVLRRCGVQRGWALGLLGVAVVLAVEPIRTTLGYGQVNTLLMALVVADLLPDRPGPDGVLPRRRIPQGTLIGLAAAIKLTPMLFVVFAFLAGRRRVAVTGVVSFLAFTGLGAVLLFSETVEFFFGLSGGDTRTASPLYTGNQSLLGVFFRLWDTSRTTTLLGLAVAGIVALLGTLVAAHWWRRGEQVFAVALVGLCTCLASPLSWTHHYVWILPMAVAVLRSRIPRWARLLAGAWVLWVCACLPLAALPYGGGRERTFDALQQLVANLGPVLGVLLVAGLAWQLVVSARTERSAAVTARR</sequence>